<evidence type="ECO:0000256" key="1">
    <source>
        <dbReference type="SAM" id="MobiDB-lite"/>
    </source>
</evidence>
<name>A0AAU9G2J8_DROMD</name>
<sequence length="343" mass="39739">MEERRLDRARRDSAKSAAAPTLPSSLDKSFNIRLAELYGQHECLWNTSLAEYHNVQLKMQAWEAIASKLGSHLTAGFVRNRISALRHQLNMYKLQMIEYKMCPGGDTEPEKPYHLEAFAYLDTIRTPPEKPAGKQELVPSDTSVKRTLRTEKSPDAQPEPEPDFTQITNTNDWIITKMVRLRLVGTEPHQQPIDWSRLSNSAYSFSDSMQVFLDPQTATPPHLRARPGASASSAASETLSSIPGFEREQERERERERKRERKRERERERARKREQKRDQEREQERVRARSKEKPSTAMPRKVERREQMPSRRPSRPNAAPKLAPPMPSIAAHHHKTIKKRKQL</sequence>
<evidence type="ECO:0000313" key="4">
    <source>
        <dbReference type="Proteomes" id="UP001500889"/>
    </source>
</evidence>
<accession>A0AAU9G2J8</accession>
<feature type="compositionally biased region" description="Basic and acidic residues" evidence="1">
    <location>
        <begin position="245"/>
        <end position="309"/>
    </location>
</feature>
<feature type="region of interest" description="Disordered" evidence="1">
    <location>
        <begin position="126"/>
        <end position="166"/>
    </location>
</feature>
<protein>
    <recommendedName>
        <fullName evidence="2">MADF domain-containing protein</fullName>
    </recommendedName>
</protein>
<dbReference type="PANTHER" id="PTHR21505:SF12">
    <property type="entry name" value="MADF DOMAIN-CONTAINING PROTEIN-RELATED"/>
    <property type="match status" value="1"/>
</dbReference>
<dbReference type="AlphaFoldDB" id="A0AAU9G2J8"/>
<dbReference type="EMBL" id="AP029266">
    <property type="protein sequence ID" value="BFG01897.1"/>
    <property type="molecule type" value="Genomic_DNA"/>
</dbReference>
<dbReference type="Pfam" id="PF10545">
    <property type="entry name" value="MADF_DNA_bdg"/>
    <property type="match status" value="1"/>
</dbReference>
<reference evidence="3 4" key="1">
    <citation type="submission" date="2024-02" db="EMBL/GenBank/DDBJ databases">
        <title>A chromosome-level genome assembly of Drosophila madeirensis, a fruit fly species endemic to Madeira island.</title>
        <authorList>
            <person name="Tomihara K."/>
            <person name="Llopart A."/>
            <person name="Yamamoto D."/>
        </authorList>
    </citation>
    <scope>NUCLEOTIDE SEQUENCE [LARGE SCALE GENOMIC DNA]</scope>
    <source>
        <strain evidence="3 4">RF1</strain>
    </source>
</reference>
<keyword evidence="4" id="KW-1185">Reference proteome</keyword>
<dbReference type="Proteomes" id="UP001500889">
    <property type="component" value="Chromosome A"/>
</dbReference>
<feature type="region of interest" description="Disordered" evidence="1">
    <location>
        <begin position="217"/>
        <end position="343"/>
    </location>
</feature>
<proteinExistence type="predicted"/>
<gene>
    <name evidence="3" type="ORF">DMAD_01542</name>
</gene>
<dbReference type="PANTHER" id="PTHR21505">
    <property type="entry name" value="MADF DOMAIN-CONTAINING PROTEIN-RELATED"/>
    <property type="match status" value="1"/>
</dbReference>
<feature type="compositionally biased region" description="Basic residues" evidence="1">
    <location>
        <begin position="331"/>
        <end position="343"/>
    </location>
</feature>
<evidence type="ECO:0000313" key="3">
    <source>
        <dbReference type="EMBL" id="BFG01897.1"/>
    </source>
</evidence>
<evidence type="ECO:0000259" key="2">
    <source>
        <dbReference type="PROSITE" id="PS51029"/>
    </source>
</evidence>
<organism evidence="3 4">
    <name type="scientific">Drosophila madeirensis</name>
    <name type="common">Fruit fly</name>
    <dbReference type="NCBI Taxonomy" id="30013"/>
    <lineage>
        <taxon>Eukaryota</taxon>
        <taxon>Metazoa</taxon>
        <taxon>Ecdysozoa</taxon>
        <taxon>Arthropoda</taxon>
        <taxon>Hexapoda</taxon>
        <taxon>Insecta</taxon>
        <taxon>Pterygota</taxon>
        <taxon>Neoptera</taxon>
        <taxon>Endopterygota</taxon>
        <taxon>Diptera</taxon>
        <taxon>Brachycera</taxon>
        <taxon>Muscomorpha</taxon>
        <taxon>Ephydroidea</taxon>
        <taxon>Drosophilidae</taxon>
        <taxon>Drosophila</taxon>
        <taxon>Sophophora</taxon>
    </lineage>
</organism>
<feature type="region of interest" description="Disordered" evidence="1">
    <location>
        <begin position="1"/>
        <end position="22"/>
    </location>
</feature>
<feature type="domain" description="MADF" evidence="2">
    <location>
        <begin position="33"/>
        <end position="126"/>
    </location>
</feature>
<dbReference type="SMART" id="SM00595">
    <property type="entry name" value="MADF"/>
    <property type="match status" value="1"/>
</dbReference>
<dbReference type="PROSITE" id="PS51029">
    <property type="entry name" value="MADF"/>
    <property type="match status" value="1"/>
</dbReference>
<dbReference type="InterPro" id="IPR006578">
    <property type="entry name" value="MADF-dom"/>
</dbReference>
<feature type="compositionally biased region" description="Basic and acidic residues" evidence="1">
    <location>
        <begin position="1"/>
        <end position="14"/>
    </location>
</feature>